<protein>
    <submittedName>
        <fullName evidence="9">DUF421 domain-containing protein</fullName>
    </submittedName>
</protein>
<evidence type="ECO:0000256" key="4">
    <source>
        <dbReference type="ARBA" id="ARBA00022692"/>
    </source>
</evidence>
<proteinExistence type="inferred from homology"/>
<accession>A0A923NKT0</accession>
<evidence type="ECO:0000313" key="9">
    <source>
        <dbReference type="EMBL" id="MBC6680943.1"/>
    </source>
</evidence>
<dbReference type="RefSeq" id="WP_187304037.1">
    <property type="nucleotide sequence ID" value="NZ_CBCTQH010000076.1"/>
</dbReference>
<organism evidence="9 10">
    <name type="scientific">Zhenpiania hominis</name>
    <dbReference type="NCBI Taxonomy" id="2763644"/>
    <lineage>
        <taxon>Bacteria</taxon>
        <taxon>Bacillati</taxon>
        <taxon>Bacillota</taxon>
        <taxon>Clostridia</taxon>
        <taxon>Peptostreptococcales</taxon>
        <taxon>Anaerovoracaceae</taxon>
        <taxon>Zhenpiania</taxon>
    </lineage>
</organism>
<comment type="similarity">
    <text evidence="2">Belongs to the UPF0702 family.</text>
</comment>
<feature type="transmembrane region" description="Helical" evidence="7">
    <location>
        <begin position="30"/>
        <end position="49"/>
    </location>
</feature>
<feature type="transmembrane region" description="Helical" evidence="7">
    <location>
        <begin position="6"/>
        <end position="23"/>
    </location>
</feature>
<dbReference type="GO" id="GO:0005886">
    <property type="term" value="C:plasma membrane"/>
    <property type="evidence" value="ECO:0007669"/>
    <property type="project" value="UniProtKB-SubCell"/>
</dbReference>
<dbReference type="InterPro" id="IPR023090">
    <property type="entry name" value="UPF0702_alpha/beta_dom_sf"/>
</dbReference>
<dbReference type="Proteomes" id="UP000602647">
    <property type="component" value="Unassembled WGS sequence"/>
</dbReference>
<dbReference type="InterPro" id="IPR007353">
    <property type="entry name" value="DUF421"/>
</dbReference>
<dbReference type="EMBL" id="JACRYT010000021">
    <property type="protein sequence ID" value="MBC6680943.1"/>
    <property type="molecule type" value="Genomic_DNA"/>
</dbReference>
<dbReference type="Pfam" id="PF04239">
    <property type="entry name" value="DUF421"/>
    <property type="match status" value="1"/>
</dbReference>
<evidence type="ECO:0000256" key="6">
    <source>
        <dbReference type="ARBA" id="ARBA00023136"/>
    </source>
</evidence>
<comment type="subcellular location">
    <subcellularLocation>
        <location evidence="1">Cell membrane</location>
        <topology evidence="1">Multi-pass membrane protein</topology>
    </subcellularLocation>
</comment>
<keyword evidence="10" id="KW-1185">Reference proteome</keyword>
<comment type="caution">
    <text evidence="9">The sequence shown here is derived from an EMBL/GenBank/DDBJ whole genome shotgun (WGS) entry which is preliminary data.</text>
</comment>
<reference evidence="9" key="1">
    <citation type="submission" date="2020-08" db="EMBL/GenBank/DDBJ databases">
        <title>Genome public.</title>
        <authorList>
            <person name="Liu C."/>
            <person name="Sun Q."/>
        </authorList>
    </citation>
    <scope>NUCLEOTIDE SEQUENCE</scope>
    <source>
        <strain evidence="9">BX12</strain>
    </source>
</reference>
<evidence type="ECO:0000256" key="3">
    <source>
        <dbReference type="ARBA" id="ARBA00022475"/>
    </source>
</evidence>
<dbReference type="Gene3D" id="3.30.240.20">
    <property type="entry name" value="bsu07140 like domains"/>
    <property type="match status" value="2"/>
</dbReference>
<sequence length="238" mass="26667">MLIILVRTIILYLLVLFTIRIMGKSELSKMSPFQLVVIFMIAELAAIPIEASEASLINGAIGIFTLTFLQVLISTISIKSERFKNFINGKPSILIENGEINEKELKNLRISLNDLMEQLRLGNAPALSEVEFAVMESNGDLSIIPKAGKKPLTAEDLSIQKQPETMPLILISDGVLYRQNLHSLGWDEDFLKSQLSALNLHSYKEVFFAFNDEKKKLHIYVSTPDKRKAKEVSLCATS</sequence>
<evidence type="ECO:0000313" key="10">
    <source>
        <dbReference type="Proteomes" id="UP000602647"/>
    </source>
</evidence>
<feature type="domain" description="YetF C-terminal" evidence="8">
    <location>
        <begin position="79"/>
        <end position="209"/>
    </location>
</feature>
<keyword evidence="3" id="KW-1003">Cell membrane</keyword>
<dbReference type="PANTHER" id="PTHR34582:SF6">
    <property type="entry name" value="UPF0702 TRANSMEMBRANE PROTEIN YCAP"/>
    <property type="match status" value="1"/>
</dbReference>
<dbReference type="AlphaFoldDB" id="A0A923NKT0"/>
<evidence type="ECO:0000256" key="7">
    <source>
        <dbReference type="SAM" id="Phobius"/>
    </source>
</evidence>
<dbReference type="PANTHER" id="PTHR34582">
    <property type="entry name" value="UPF0702 TRANSMEMBRANE PROTEIN YCAP"/>
    <property type="match status" value="1"/>
</dbReference>
<gene>
    <name evidence="9" type="ORF">H9L42_14040</name>
</gene>
<evidence type="ECO:0000259" key="8">
    <source>
        <dbReference type="Pfam" id="PF04239"/>
    </source>
</evidence>
<keyword evidence="6 7" id="KW-0472">Membrane</keyword>
<keyword evidence="4 7" id="KW-0812">Transmembrane</keyword>
<name>A0A923NKT0_9FIRM</name>
<evidence type="ECO:0000256" key="1">
    <source>
        <dbReference type="ARBA" id="ARBA00004651"/>
    </source>
</evidence>
<evidence type="ECO:0000256" key="5">
    <source>
        <dbReference type="ARBA" id="ARBA00022989"/>
    </source>
</evidence>
<evidence type="ECO:0000256" key="2">
    <source>
        <dbReference type="ARBA" id="ARBA00006448"/>
    </source>
</evidence>
<feature type="transmembrane region" description="Helical" evidence="7">
    <location>
        <begin position="55"/>
        <end position="78"/>
    </location>
</feature>
<keyword evidence="5 7" id="KW-1133">Transmembrane helix</keyword>